<keyword evidence="3" id="KW-1185">Reference proteome</keyword>
<dbReference type="InterPro" id="IPR029058">
    <property type="entry name" value="AB_hydrolase_fold"/>
</dbReference>
<evidence type="ECO:0000259" key="1">
    <source>
        <dbReference type="Pfam" id="PF01764"/>
    </source>
</evidence>
<dbReference type="AlphaFoldDB" id="D8RNQ9"/>
<dbReference type="eggNOG" id="KOG2088">
    <property type="taxonomic scope" value="Eukaryota"/>
</dbReference>
<proteinExistence type="predicted"/>
<accession>D8RNQ9</accession>
<organism evidence="3">
    <name type="scientific">Selaginella moellendorffii</name>
    <name type="common">Spikemoss</name>
    <dbReference type="NCBI Taxonomy" id="88036"/>
    <lineage>
        <taxon>Eukaryota</taxon>
        <taxon>Viridiplantae</taxon>
        <taxon>Streptophyta</taxon>
        <taxon>Embryophyta</taxon>
        <taxon>Tracheophyta</taxon>
        <taxon>Lycopodiopsida</taxon>
        <taxon>Selaginellales</taxon>
        <taxon>Selaginellaceae</taxon>
        <taxon>Selaginella</taxon>
    </lineage>
</organism>
<dbReference type="GO" id="GO:0006629">
    <property type="term" value="P:lipid metabolic process"/>
    <property type="evidence" value="ECO:0007669"/>
    <property type="project" value="InterPro"/>
</dbReference>
<dbReference type="SUPFAM" id="SSF53474">
    <property type="entry name" value="alpha/beta-Hydrolases"/>
    <property type="match status" value="1"/>
</dbReference>
<dbReference type="PANTHER" id="PTHR47418">
    <property type="entry name" value="ALPHA/BETA-HYDROLASES SUPERFAMILY PROTEIN"/>
    <property type="match status" value="1"/>
</dbReference>
<dbReference type="FunCoup" id="D8RNQ9">
    <property type="interactions" value="453"/>
</dbReference>
<dbReference type="Gramene" id="EFJ26124">
    <property type="protein sequence ID" value="EFJ26124"/>
    <property type="gene ID" value="SELMODRAFT_97906"/>
</dbReference>
<dbReference type="Proteomes" id="UP000001514">
    <property type="component" value="Unassembled WGS sequence"/>
</dbReference>
<name>D8RNQ9_SELML</name>
<dbReference type="EMBL" id="GL377585">
    <property type="protein sequence ID" value="EFJ26124.1"/>
    <property type="molecule type" value="Genomic_DNA"/>
</dbReference>
<dbReference type="OMA" id="KCSIERI"/>
<gene>
    <name evidence="2" type="ORF">SELMODRAFT_97906</name>
</gene>
<dbReference type="KEGG" id="smo:SELMODRAFT_97906"/>
<dbReference type="Gene3D" id="3.40.50.1820">
    <property type="entry name" value="alpha/beta hydrolase"/>
    <property type="match status" value="1"/>
</dbReference>
<evidence type="ECO:0000313" key="3">
    <source>
        <dbReference type="Proteomes" id="UP000001514"/>
    </source>
</evidence>
<dbReference type="Pfam" id="PF01764">
    <property type="entry name" value="Lipase_3"/>
    <property type="match status" value="1"/>
</dbReference>
<dbReference type="HOGENOM" id="CLU_070451_0_0_1"/>
<feature type="domain" description="Fungal lipase-type" evidence="1">
    <location>
        <begin position="34"/>
        <end position="167"/>
    </location>
</feature>
<evidence type="ECO:0000313" key="2">
    <source>
        <dbReference type="EMBL" id="EFJ26124.1"/>
    </source>
</evidence>
<reference evidence="2 3" key="1">
    <citation type="journal article" date="2011" name="Science">
        <title>The Selaginella genome identifies genetic changes associated with the evolution of vascular plants.</title>
        <authorList>
            <person name="Banks J.A."/>
            <person name="Nishiyama T."/>
            <person name="Hasebe M."/>
            <person name="Bowman J.L."/>
            <person name="Gribskov M."/>
            <person name="dePamphilis C."/>
            <person name="Albert V.A."/>
            <person name="Aono N."/>
            <person name="Aoyama T."/>
            <person name="Ambrose B.A."/>
            <person name="Ashton N.W."/>
            <person name="Axtell M.J."/>
            <person name="Barker E."/>
            <person name="Barker M.S."/>
            <person name="Bennetzen J.L."/>
            <person name="Bonawitz N.D."/>
            <person name="Chapple C."/>
            <person name="Cheng C."/>
            <person name="Correa L.G."/>
            <person name="Dacre M."/>
            <person name="DeBarry J."/>
            <person name="Dreyer I."/>
            <person name="Elias M."/>
            <person name="Engstrom E.M."/>
            <person name="Estelle M."/>
            <person name="Feng L."/>
            <person name="Finet C."/>
            <person name="Floyd S.K."/>
            <person name="Frommer W.B."/>
            <person name="Fujita T."/>
            <person name="Gramzow L."/>
            <person name="Gutensohn M."/>
            <person name="Harholt J."/>
            <person name="Hattori M."/>
            <person name="Heyl A."/>
            <person name="Hirai T."/>
            <person name="Hiwatashi Y."/>
            <person name="Ishikawa M."/>
            <person name="Iwata M."/>
            <person name="Karol K.G."/>
            <person name="Koehler B."/>
            <person name="Kolukisaoglu U."/>
            <person name="Kubo M."/>
            <person name="Kurata T."/>
            <person name="Lalonde S."/>
            <person name="Li K."/>
            <person name="Li Y."/>
            <person name="Litt A."/>
            <person name="Lyons E."/>
            <person name="Manning G."/>
            <person name="Maruyama T."/>
            <person name="Michael T.P."/>
            <person name="Mikami K."/>
            <person name="Miyazaki S."/>
            <person name="Morinaga S."/>
            <person name="Murata T."/>
            <person name="Mueller-Roeber B."/>
            <person name="Nelson D.R."/>
            <person name="Obara M."/>
            <person name="Oguri Y."/>
            <person name="Olmstead R.G."/>
            <person name="Onodera N."/>
            <person name="Petersen B.L."/>
            <person name="Pils B."/>
            <person name="Prigge M."/>
            <person name="Rensing S.A."/>
            <person name="Riano-Pachon D.M."/>
            <person name="Roberts A.W."/>
            <person name="Sato Y."/>
            <person name="Scheller H.V."/>
            <person name="Schulz B."/>
            <person name="Schulz C."/>
            <person name="Shakirov E.V."/>
            <person name="Shibagaki N."/>
            <person name="Shinohara N."/>
            <person name="Shippen D.E."/>
            <person name="Soerensen I."/>
            <person name="Sotooka R."/>
            <person name="Sugimoto N."/>
            <person name="Sugita M."/>
            <person name="Sumikawa N."/>
            <person name="Tanurdzic M."/>
            <person name="Theissen G."/>
            <person name="Ulvskov P."/>
            <person name="Wakazuki S."/>
            <person name="Weng J.K."/>
            <person name="Willats W.W."/>
            <person name="Wipf D."/>
            <person name="Wolf P.G."/>
            <person name="Yang L."/>
            <person name="Zimmer A.D."/>
            <person name="Zhu Q."/>
            <person name="Mitros T."/>
            <person name="Hellsten U."/>
            <person name="Loque D."/>
            <person name="Otillar R."/>
            <person name="Salamov A."/>
            <person name="Schmutz J."/>
            <person name="Shapiro H."/>
            <person name="Lindquist E."/>
            <person name="Lucas S."/>
            <person name="Rokhsar D."/>
            <person name="Grigoriev I.V."/>
        </authorList>
    </citation>
    <scope>NUCLEOTIDE SEQUENCE [LARGE SCALE GENOMIC DNA]</scope>
</reference>
<dbReference type="CDD" id="cd00519">
    <property type="entry name" value="Lipase_3"/>
    <property type="match status" value="1"/>
</dbReference>
<dbReference type="InterPro" id="IPR002921">
    <property type="entry name" value="Fungal_lipase-type"/>
</dbReference>
<sequence>MLKESNVVKFVDKASVMRPAYYIGLDHRAQTVILGIRGTQSIHDLITDLASHGEEEIFNEGNAHFGTAQAARWFFHNEVQTLRKCLQENMGYGLRIVGHSLGGATASLLAMMLHKRSVELLGIPPEQVAAIGIATPPCVSKSLAVECAGYVTTLALQQYDVIPRMSAAALERLRDEILLLDWMNAFKEEENRTGLLDMVASTLQAISSVQEAARRYAIYAKLPTPQNPKNQIMEKDESSKSEATKTVKEHEELYSPGTLYHLCGRASTKDQQGDSAAQGCSLWLVNRDARFSRIVLTGSMLSDHKCDSHYYALRDVLKSLPRSERRSPLPSVRDNTLKDK</sequence>
<protein>
    <recommendedName>
        <fullName evidence="1">Fungal lipase-type domain-containing protein</fullName>
    </recommendedName>
</protein>
<dbReference type="InParanoid" id="D8RNQ9"/>